<gene>
    <name evidence="7" type="ORF">SAMN04487779_10011118</name>
</gene>
<dbReference type="SUPFAM" id="SSF51395">
    <property type="entry name" value="FMN-linked oxidoreductases"/>
    <property type="match status" value="1"/>
</dbReference>
<feature type="binding site" evidence="5">
    <location>
        <position position="157"/>
    </location>
    <ligand>
        <name>FMN</name>
        <dbReference type="ChEBI" id="CHEBI:58210"/>
    </ligand>
</feature>
<feature type="binding site" evidence="5">
    <location>
        <begin position="361"/>
        <end position="362"/>
    </location>
    <ligand>
        <name>FMN</name>
        <dbReference type="ChEBI" id="CHEBI:58210"/>
    </ligand>
</feature>
<feature type="binding site" evidence="5">
    <location>
        <position position="284"/>
    </location>
    <ligand>
        <name>FMN</name>
        <dbReference type="ChEBI" id="CHEBI:58210"/>
    </ligand>
</feature>
<dbReference type="AlphaFoldDB" id="A0A1G6M710"/>
<protein>
    <submittedName>
        <fullName evidence="7">L-lactate dehydrogenase (Cytochrome)</fullName>
    </submittedName>
</protein>
<feature type="binding site" evidence="5">
    <location>
        <position position="159"/>
    </location>
    <ligand>
        <name>glyoxylate</name>
        <dbReference type="ChEBI" id="CHEBI:36655"/>
    </ligand>
</feature>
<accession>A0A1G6M710</accession>
<dbReference type="PANTHER" id="PTHR10578:SF143">
    <property type="entry name" value="FMN-DEPENDENT ALPHA-HYDROXY ACID DEHYDROGENASE PB1A11.03"/>
    <property type="match status" value="1"/>
</dbReference>
<dbReference type="CDD" id="cd02809">
    <property type="entry name" value="alpha_hydroxyacid_oxid_FMN"/>
    <property type="match status" value="1"/>
</dbReference>
<dbReference type="PANTHER" id="PTHR10578">
    <property type="entry name" value="S -2-HYDROXY-ACID OXIDASE-RELATED"/>
    <property type="match status" value="1"/>
</dbReference>
<dbReference type="Pfam" id="PF01070">
    <property type="entry name" value="FMN_dh"/>
    <property type="match status" value="1"/>
</dbReference>
<feature type="binding site" evidence="5">
    <location>
        <position position="306"/>
    </location>
    <ligand>
        <name>FMN</name>
        <dbReference type="ChEBI" id="CHEBI:58210"/>
    </ligand>
</feature>
<evidence type="ECO:0000256" key="5">
    <source>
        <dbReference type="PIRSR" id="PIRSR000138-2"/>
    </source>
</evidence>
<dbReference type="STRING" id="938405.SAMN02927895_01581"/>
<feature type="binding site" evidence="5">
    <location>
        <position position="308"/>
    </location>
    <ligand>
        <name>glyoxylate</name>
        <dbReference type="ChEBI" id="CHEBI:36655"/>
    </ligand>
</feature>
<name>A0A1G6M710_9PROT</name>
<feature type="binding site" evidence="5">
    <location>
        <position position="185"/>
    </location>
    <ligand>
        <name>FMN</name>
        <dbReference type="ChEBI" id="CHEBI:58210"/>
    </ligand>
</feature>
<dbReference type="GO" id="GO:0016491">
    <property type="term" value="F:oxidoreductase activity"/>
    <property type="evidence" value="ECO:0007669"/>
    <property type="project" value="UniProtKB-KW"/>
</dbReference>
<feature type="binding site" evidence="5">
    <location>
        <position position="137"/>
    </location>
    <ligand>
        <name>FMN</name>
        <dbReference type="ChEBI" id="CHEBI:58210"/>
    </ligand>
</feature>
<dbReference type="InterPro" id="IPR000262">
    <property type="entry name" value="FMN-dep_DH"/>
</dbReference>
<dbReference type="GO" id="GO:0010181">
    <property type="term" value="F:FMN binding"/>
    <property type="evidence" value="ECO:0007669"/>
    <property type="project" value="InterPro"/>
</dbReference>
<dbReference type="InterPro" id="IPR037396">
    <property type="entry name" value="FMN_HAD"/>
</dbReference>
<feature type="active site" description="Proton acceptor" evidence="4">
    <location>
        <position position="308"/>
    </location>
</feature>
<evidence type="ECO:0000259" key="6">
    <source>
        <dbReference type="PROSITE" id="PS51349"/>
    </source>
</evidence>
<dbReference type="PROSITE" id="PS51349">
    <property type="entry name" value="FMN_HYDROXY_ACID_DH_2"/>
    <property type="match status" value="1"/>
</dbReference>
<organism evidence="7 8">
    <name type="scientific">Belnapia rosea</name>
    <dbReference type="NCBI Taxonomy" id="938405"/>
    <lineage>
        <taxon>Bacteria</taxon>
        <taxon>Pseudomonadati</taxon>
        <taxon>Pseudomonadota</taxon>
        <taxon>Alphaproteobacteria</taxon>
        <taxon>Acetobacterales</taxon>
        <taxon>Roseomonadaceae</taxon>
        <taxon>Belnapia</taxon>
    </lineage>
</organism>
<dbReference type="InterPro" id="IPR008259">
    <property type="entry name" value="FMN_hydac_DH_AS"/>
</dbReference>
<feature type="binding site" evidence="5">
    <location>
        <position position="194"/>
    </location>
    <ligand>
        <name>glyoxylate</name>
        <dbReference type="ChEBI" id="CHEBI:36655"/>
    </ligand>
</feature>
<dbReference type="RefSeq" id="WP_245704620.1">
    <property type="nucleotide sequence ID" value="NZ_FMXZ01000003.1"/>
</dbReference>
<evidence type="ECO:0000256" key="2">
    <source>
        <dbReference type="ARBA" id="ARBA00023002"/>
    </source>
</evidence>
<dbReference type="Gene3D" id="3.20.20.70">
    <property type="entry name" value="Aldolase class I"/>
    <property type="match status" value="1"/>
</dbReference>
<comment type="similarity">
    <text evidence="3">Belongs to the FMN-dependent alpha-hydroxy acid dehydrogenase family.</text>
</comment>
<feature type="binding site" evidence="5">
    <location>
        <begin position="108"/>
        <end position="110"/>
    </location>
    <ligand>
        <name>FMN</name>
        <dbReference type="ChEBI" id="CHEBI:58210"/>
    </ligand>
</feature>
<dbReference type="EMBL" id="FMZX01000001">
    <property type="protein sequence ID" value="SDC51240.1"/>
    <property type="molecule type" value="Genomic_DNA"/>
</dbReference>
<keyword evidence="5" id="KW-0285">Flavoprotein</keyword>
<reference evidence="7 8" key="1">
    <citation type="submission" date="2016-10" db="EMBL/GenBank/DDBJ databases">
        <authorList>
            <person name="de Groot N.N."/>
        </authorList>
    </citation>
    <scope>NUCLEOTIDE SEQUENCE [LARGE SCALE GENOMIC DNA]</scope>
    <source>
        <strain evidence="7 8">CPCC 100156</strain>
    </source>
</reference>
<dbReference type="InterPro" id="IPR013785">
    <property type="entry name" value="Aldolase_TIM"/>
</dbReference>
<evidence type="ECO:0000256" key="4">
    <source>
        <dbReference type="PIRSR" id="PIRSR000138-1"/>
    </source>
</evidence>
<evidence type="ECO:0000313" key="8">
    <source>
        <dbReference type="Proteomes" id="UP000198925"/>
    </source>
</evidence>
<keyword evidence="8" id="KW-1185">Reference proteome</keyword>
<feature type="domain" description="FMN hydroxy acid dehydrogenase" evidence="6">
    <location>
        <begin position="29"/>
        <end position="411"/>
    </location>
</feature>
<keyword evidence="5" id="KW-0288">FMN</keyword>
<comment type="cofactor">
    <cofactor evidence="1">
        <name>FMN</name>
        <dbReference type="ChEBI" id="CHEBI:58210"/>
    </cofactor>
</comment>
<evidence type="ECO:0000256" key="3">
    <source>
        <dbReference type="ARBA" id="ARBA00024042"/>
    </source>
</evidence>
<proteinExistence type="inferred from homology"/>
<keyword evidence="2" id="KW-0560">Oxidoreductase</keyword>
<dbReference type="PIRSF" id="PIRSF000138">
    <property type="entry name" value="Al-hdrx_acd_dh"/>
    <property type="match status" value="1"/>
</dbReference>
<dbReference type="PROSITE" id="PS00557">
    <property type="entry name" value="FMN_HYDROXY_ACID_DH_1"/>
    <property type="match status" value="1"/>
</dbReference>
<dbReference type="Proteomes" id="UP000198925">
    <property type="component" value="Unassembled WGS sequence"/>
</dbReference>
<sequence>MPPEGEMRESLAEATPTVAARRTEPNLPAHLRRFLSLADFEEAARRHLPRMLYGFVSGAAETDASLRDNRTAFEELGFVPRVLADVTSRQTGTTLLGKRYAAPFGIAPMGASALSAYRGDIVFARAAAAAGIPMILSASSLIPLEDVRAEGPTAWYQAYLPGEPARIEALVDRVLAAGYDTFVLTADVPVSANRENNVRNGYSLPLRPNLRLAWEGISHPRWLLGTALPTLMRHGMPHFENMDATRGPPVLSANLIRAIGRRDGLSWEHLSLIRARWPGHLLVKGILSAEDAKIARGCGADGVIVSNHGGRQLDGTIAPLRVLSEIAAVADGMAVILDSGIRRGTDVLKALALGADFVFLGRPFLYAAAVAGEPGLRHAITLLWEEIHRNMAMLGITDLDQLSADFLRRVR</sequence>
<feature type="binding site" evidence="5">
    <location>
        <position position="311"/>
    </location>
    <ligand>
        <name>glyoxylate</name>
        <dbReference type="ChEBI" id="CHEBI:36655"/>
    </ligand>
</feature>
<evidence type="ECO:0000313" key="7">
    <source>
        <dbReference type="EMBL" id="SDC51240.1"/>
    </source>
</evidence>
<feature type="binding site" evidence="5">
    <location>
        <begin position="338"/>
        <end position="342"/>
    </location>
    <ligand>
        <name>FMN</name>
        <dbReference type="ChEBI" id="CHEBI:58210"/>
    </ligand>
</feature>
<dbReference type="InterPro" id="IPR012133">
    <property type="entry name" value="Alpha-hydoxy_acid_DH_FMN"/>
</dbReference>
<evidence type="ECO:0000256" key="1">
    <source>
        <dbReference type="ARBA" id="ARBA00001917"/>
    </source>
</evidence>